<dbReference type="HOGENOM" id="CLU_910215_0_0_1"/>
<proteinExistence type="predicted"/>
<dbReference type="Proteomes" id="UP000002051">
    <property type="component" value="Unassembled WGS sequence"/>
</dbReference>
<evidence type="ECO:0000313" key="3">
    <source>
        <dbReference type="EMBL" id="KEH16930.1"/>
    </source>
</evidence>
<evidence type="ECO:0000259" key="2">
    <source>
        <dbReference type="Pfam" id="PF26130"/>
    </source>
</evidence>
<dbReference type="EMBL" id="KL402790">
    <property type="protein sequence ID" value="KEH16930.1"/>
    <property type="molecule type" value="Genomic_DNA"/>
</dbReference>
<dbReference type="InterPro" id="IPR058594">
    <property type="entry name" value="PB1-like_dom_pln"/>
</dbReference>
<dbReference type="Pfam" id="PF26130">
    <property type="entry name" value="PB1-like"/>
    <property type="match status" value="1"/>
</dbReference>
<gene>
    <name evidence="3" type="ORF">MTR_0065s0130</name>
</gene>
<evidence type="ECO:0000313" key="4">
    <source>
        <dbReference type="EnsemblPlants" id="KEH16930"/>
    </source>
</evidence>
<dbReference type="AlphaFoldDB" id="A0A072TTR5"/>
<evidence type="ECO:0000256" key="1">
    <source>
        <dbReference type="SAM" id="MobiDB-lite"/>
    </source>
</evidence>
<keyword evidence="5" id="KW-1185">Reference proteome</keyword>
<feature type="compositionally biased region" description="Polar residues" evidence="1">
    <location>
        <begin position="63"/>
        <end position="72"/>
    </location>
</feature>
<dbReference type="EnsemblPlants" id="KEH16930">
    <property type="protein sequence ID" value="KEH16930"/>
    <property type="gene ID" value="MTR_0065s0130"/>
</dbReference>
<feature type="region of interest" description="Disordered" evidence="1">
    <location>
        <begin position="59"/>
        <end position="84"/>
    </location>
</feature>
<sequence length="306" mass="34574">MVSLGMDNPLLVILGRRIGNDLEYDPEIERTARANRKVVRLLRLSQSVPSNACTQIPVPTLTEAETTTSPKSITMGDVDPHPPRPKLGDYGLANHRGHLTHTFQPLIRSTLFSFEKVILNNTTLIISGFNLCFAEFFEIDRNGRWLQLIKWWMDQIFECVVHHAGDFSCFMDLEYVGPEETLDCDLDFFSYFALLTTLKRCGYVTLKSLWYFDPALEDGMVPLNSDSGCRRMQSITLEFDRVHLYVVHPMSQPDVVALDPLIEYPCMTSPVPPVVNETNVGPTGEGKDADSGVSGVTPYLFIRLFY</sequence>
<evidence type="ECO:0000313" key="5">
    <source>
        <dbReference type="Proteomes" id="UP000002051"/>
    </source>
</evidence>
<feature type="domain" description="PB1-like" evidence="2">
    <location>
        <begin position="153"/>
        <end position="248"/>
    </location>
</feature>
<reference evidence="3 5" key="2">
    <citation type="journal article" date="2014" name="BMC Genomics">
        <title>An improved genome release (version Mt4.0) for the model legume Medicago truncatula.</title>
        <authorList>
            <person name="Tang H."/>
            <person name="Krishnakumar V."/>
            <person name="Bidwell S."/>
            <person name="Rosen B."/>
            <person name="Chan A."/>
            <person name="Zhou S."/>
            <person name="Gentzbittel L."/>
            <person name="Childs K.L."/>
            <person name="Yandell M."/>
            <person name="Gundlach H."/>
            <person name="Mayer K.F."/>
            <person name="Schwartz D.C."/>
            <person name="Town C.D."/>
        </authorList>
    </citation>
    <scope>GENOME REANNOTATION</scope>
    <source>
        <strain evidence="3">A17</strain>
        <strain evidence="4 5">cv. Jemalong A17</strain>
    </source>
</reference>
<organism evidence="3 5">
    <name type="scientific">Medicago truncatula</name>
    <name type="common">Barrel medic</name>
    <name type="synonym">Medicago tribuloides</name>
    <dbReference type="NCBI Taxonomy" id="3880"/>
    <lineage>
        <taxon>Eukaryota</taxon>
        <taxon>Viridiplantae</taxon>
        <taxon>Streptophyta</taxon>
        <taxon>Embryophyta</taxon>
        <taxon>Tracheophyta</taxon>
        <taxon>Spermatophyta</taxon>
        <taxon>Magnoliopsida</taxon>
        <taxon>eudicotyledons</taxon>
        <taxon>Gunneridae</taxon>
        <taxon>Pentapetalae</taxon>
        <taxon>rosids</taxon>
        <taxon>fabids</taxon>
        <taxon>Fabales</taxon>
        <taxon>Fabaceae</taxon>
        <taxon>Papilionoideae</taxon>
        <taxon>50 kb inversion clade</taxon>
        <taxon>NPAAA clade</taxon>
        <taxon>Hologalegina</taxon>
        <taxon>IRL clade</taxon>
        <taxon>Trifolieae</taxon>
        <taxon>Medicago</taxon>
    </lineage>
</organism>
<reference evidence="4" key="3">
    <citation type="submission" date="2015-06" db="UniProtKB">
        <authorList>
            <consortium name="EnsemblPlants"/>
        </authorList>
    </citation>
    <scope>IDENTIFICATION</scope>
    <source>
        <strain evidence="4">cv. Jemalong A17</strain>
    </source>
</reference>
<protein>
    <recommendedName>
        <fullName evidence="2">PB1-like domain-containing protein</fullName>
    </recommendedName>
</protein>
<accession>A0A072TTR5</accession>
<name>A0A072TTR5_MEDTR</name>
<reference evidence="3 5" key="1">
    <citation type="journal article" date="2011" name="Nature">
        <title>The Medicago genome provides insight into the evolution of rhizobial symbioses.</title>
        <authorList>
            <person name="Young N.D."/>
            <person name="Debelle F."/>
            <person name="Oldroyd G.E."/>
            <person name="Geurts R."/>
            <person name="Cannon S.B."/>
            <person name="Udvardi M.K."/>
            <person name="Benedito V.A."/>
            <person name="Mayer K.F."/>
            <person name="Gouzy J."/>
            <person name="Schoof H."/>
            <person name="Van de Peer Y."/>
            <person name="Proost S."/>
            <person name="Cook D.R."/>
            <person name="Meyers B.C."/>
            <person name="Spannagl M."/>
            <person name="Cheung F."/>
            <person name="De Mita S."/>
            <person name="Krishnakumar V."/>
            <person name="Gundlach H."/>
            <person name="Zhou S."/>
            <person name="Mudge J."/>
            <person name="Bharti A.K."/>
            <person name="Murray J.D."/>
            <person name="Naoumkina M.A."/>
            <person name="Rosen B."/>
            <person name="Silverstein K.A."/>
            <person name="Tang H."/>
            <person name="Rombauts S."/>
            <person name="Zhao P.X."/>
            <person name="Zhou P."/>
            <person name="Barbe V."/>
            <person name="Bardou P."/>
            <person name="Bechner M."/>
            <person name="Bellec A."/>
            <person name="Berger A."/>
            <person name="Berges H."/>
            <person name="Bidwell S."/>
            <person name="Bisseling T."/>
            <person name="Choisne N."/>
            <person name="Couloux A."/>
            <person name="Denny R."/>
            <person name="Deshpande S."/>
            <person name="Dai X."/>
            <person name="Doyle J.J."/>
            <person name="Dudez A.M."/>
            <person name="Farmer A.D."/>
            <person name="Fouteau S."/>
            <person name="Franken C."/>
            <person name="Gibelin C."/>
            <person name="Gish J."/>
            <person name="Goldstein S."/>
            <person name="Gonzalez A.J."/>
            <person name="Green P.J."/>
            <person name="Hallab A."/>
            <person name="Hartog M."/>
            <person name="Hua A."/>
            <person name="Humphray S.J."/>
            <person name="Jeong D.H."/>
            <person name="Jing Y."/>
            <person name="Jocker A."/>
            <person name="Kenton S.M."/>
            <person name="Kim D.J."/>
            <person name="Klee K."/>
            <person name="Lai H."/>
            <person name="Lang C."/>
            <person name="Lin S."/>
            <person name="Macmil S.L."/>
            <person name="Magdelenat G."/>
            <person name="Matthews L."/>
            <person name="McCorrison J."/>
            <person name="Monaghan E.L."/>
            <person name="Mun J.H."/>
            <person name="Najar F.Z."/>
            <person name="Nicholson C."/>
            <person name="Noirot C."/>
            <person name="O'Bleness M."/>
            <person name="Paule C.R."/>
            <person name="Poulain J."/>
            <person name="Prion F."/>
            <person name="Qin B."/>
            <person name="Qu C."/>
            <person name="Retzel E.F."/>
            <person name="Riddle C."/>
            <person name="Sallet E."/>
            <person name="Samain S."/>
            <person name="Samson N."/>
            <person name="Sanders I."/>
            <person name="Saurat O."/>
            <person name="Scarpelli C."/>
            <person name="Schiex T."/>
            <person name="Segurens B."/>
            <person name="Severin A.J."/>
            <person name="Sherrier D.J."/>
            <person name="Shi R."/>
            <person name="Sims S."/>
            <person name="Singer S.R."/>
            <person name="Sinharoy S."/>
            <person name="Sterck L."/>
            <person name="Viollet A."/>
            <person name="Wang B.B."/>
            <person name="Wang K."/>
            <person name="Wang M."/>
            <person name="Wang X."/>
            <person name="Warfsmann J."/>
            <person name="Weissenbach J."/>
            <person name="White D.D."/>
            <person name="White J.D."/>
            <person name="Wiley G.B."/>
            <person name="Wincker P."/>
            <person name="Xing Y."/>
            <person name="Yang L."/>
            <person name="Yao Z."/>
            <person name="Ying F."/>
            <person name="Zhai J."/>
            <person name="Zhou L."/>
            <person name="Zuber A."/>
            <person name="Denarie J."/>
            <person name="Dixon R.A."/>
            <person name="May G.D."/>
            <person name="Schwartz D.C."/>
            <person name="Rogers J."/>
            <person name="Quetier F."/>
            <person name="Town C.D."/>
            <person name="Roe B.A."/>
        </authorList>
    </citation>
    <scope>NUCLEOTIDE SEQUENCE [LARGE SCALE GENOMIC DNA]</scope>
    <source>
        <strain evidence="3">A17</strain>
        <strain evidence="4 5">cv. Jemalong A17</strain>
    </source>
</reference>